<dbReference type="Proteomes" id="UP000076226">
    <property type="component" value="Chromosome"/>
</dbReference>
<proteinExistence type="predicted"/>
<evidence type="ECO:0000313" key="3">
    <source>
        <dbReference type="Proteomes" id="UP000076226"/>
    </source>
</evidence>
<gene>
    <name evidence="2" type="ORF">GS3922_02220</name>
</gene>
<feature type="region of interest" description="Disordered" evidence="1">
    <location>
        <begin position="1"/>
        <end position="21"/>
    </location>
</feature>
<feature type="compositionally biased region" description="Basic residues" evidence="1">
    <location>
        <begin position="12"/>
        <end position="21"/>
    </location>
</feature>
<sequence>MLGPQRESIRQTGRHKECRRKQARVALRGRFGGKTWITRGERKEAGGERGCPAAMPEQAGVRS</sequence>
<evidence type="ECO:0000313" key="2">
    <source>
        <dbReference type="EMBL" id="AMX82583.1"/>
    </source>
</evidence>
<dbReference type="EMBL" id="CP014342">
    <property type="protein sequence ID" value="AMX82583.1"/>
    <property type="molecule type" value="Genomic_DNA"/>
</dbReference>
<protein>
    <submittedName>
        <fullName evidence="2">Uncharacterized protein</fullName>
    </submittedName>
</protein>
<evidence type="ECO:0000256" key="1">
    <source>
        <dbReference type="SAM" id="MobiDB-lite"/>
    </source>
</evidence>
<keyword evidence="3" id="KW-1185">Reference proteome</keyword>
<reference evidence="2 3" key="1">
    <citation type="submission" date="2016-02" db="EMBL/GenBank/DDBJ databases">
        <title>Complete genome sequence of Geobacillus subterraneus KCTC 3922T.</title>
        <authorList>
            <person name="Lee D.-W."/>
            <person name="Lee Y.-J."/>
            <person name="Lee S.-J."/>
            <person name="Park G.-S."/>
            <person name="Lee S.-J."/>
            <person name="Shin J.-H."/>
        </authorList>
    </citation>
    <scope>NUCLEOTIDE SEQUENCE [LARGE SCALE GENOMIC DNA]</scope>
    <source>
        <strain evidence="2 3">KCTC 3922</strain>
    </source>
</reference>
<organism evidence="2 3">
    <name type="scientific">Geobacillus subterraneus</name>
    <dbReference type="NCBI Taxonomy" id="129338"/>
    <lineage>
        <taxon>Bacteria</taxon>
        <taxon>Bacillati</taxon>
        <taxon>Bacillota</taxon>
        <taxon>Bacilli</taxon>
        <taxon>Bacillales</taxon>
        <taxon>Anoxybacillaceae</taxon>
        <taxon>Geobacillus</taxon>
    </lineage>
</organism>
<feature type="region of interest" description="Disordered" evidence="1">
    <location>
        <begin position="39"/>
        <end position="63"/>
    </location>
</feature>
<dbReference type="GeneID" id="32406563"/>
<name>A0ABN4NDI1_9BACL</name>
<accession>A0ABN4NDI1</accession>